<organism evidence="14 15">
    <name type="scientific">Candidatus Yanofskybacteria bacterium CG10_big_fil_rev_8_21_14_0_10_46_23</name>
    <dbReference type="NCBI Taxonomy" id="1975098"/>
    <lineage>
        <taxon>Bacteria</taxon>
        <taxon>Candidatus Yanofskyibacteriota</taxon>
    </lineage>
</organism>
<accession>A0A2H0R615</accession>
<evidence type="ECO:0000256" key="11">
    <source>
        <dbReference type="PIRSR" id="PIRSR001492-3"/>
    </source>
</evidence>
<evidence type="ECO:0000313" key="15">
    <source>
        <dbReference type="Proteomes" id="UP000230232"/>
    </source>
</evidence>
<feature type="active site" description="Phosphoserine intermediate" evidence="10">
    <location>
        <position position="62"/>
    </location>
</feature>
<gene>
    <name evidence="14" type="ORF">COV31_01200</name>
</gene>
<evidence type="ECO:0000256" key="8">
    <source>
        <dbReference type="ARBA" id="ARBA00023235"/>
    </source>
</evidence>
<evidence type="ECO:0000256" key="1">
    <source>
        <dbReference type="ARBA" id="ARBA00000370"/>
    </source>
</evidence>
<dbReference type="GO" id="GO:0006007">
    <property type="term" value="P:glucose catabolic process"/>
    <property type="evidence" value="ECO:0007669"/>
    <property type="project" value="InterPro"/>
</dbReference>
<keyword evidence="5 11" id="KW-0479">Metal-binding</keyword>
<dbReference type="GO" id="GO:0004619">
    <property type="term" value="F:phosphoglycerate mutase activity"/>
    <property type="evidence" value="ECO:0007669"/>
    <property type="project" value="UniProtKB-UniRule"/>
</dbReference>
<feature type="binding site" evidence="11">
    <location>
        <position position="390"/>
    </location>
    <ligand>
        <name>Mn(2+)</name>
        <dbReference type="ChEBI" id="CHEBI:29035"/>
        <label>1</label>
    </ligand>
</feature>
<proteinExistence type="inferred from homology"/>
<evidence type="ECO:0000256" key="9">
    <source>
        <dbReference type="NCBIfam" id="TIGR01307"/>
    </source>
</evidence>
<feature type="binding site" evidence="11">
    <location>
        <position position="394"/>
    </location>
    <ligand>
        <name>Mn(2+)</name>
        <dbReference type="ChEBI" id="CHEBI:29035"/>
        <label>1</label>
    </ligand>
</feature>
<dbReference type="InterPro" id="IPR017850">
    <property type="entry name" value="Alkaline_phosphatase_core_sf"/>
</dbReference>
<dbReference type="Pfam" id="PF06415">
    <property type="entry name" value="iPGM_N"/>
    <property type="match status" value="1"/>
</dbReference>
<comment type="similarity">
    <text evidence="4">Belongs to the BPG-independent phosphoglycerate mutase family.</text>
</comment>
<dbReference type="EC" id="5.4.2.12" evidence="9"/>
<dbReference type="SUPFAM" id="SSF64158">
    <property type="entry name" value="2,3-Bisphosphoglycerate-independent phosphoglycerate mutase, substrate-binding domain"/>
    <property type="match status" value="1"/>
</dbReference>
<feature type="domain" description="Metalloenzyme" evidence="12">
    <location>
        <begin position="5"/>
        <end position="491"/>
    </location>
</feature>
<protein>
    <recommendedName>
        <fullName evidence="9">2,3-bisphosphoglycerate-independent phosphoglycerate mutase</fullName>
        <ecNumber evidence="9">5.4.2.12</ecNumber>
    </recommendedName>
</protein>
<dbReference type="InterPro" id="IPR005995">
    <property type="entry name" value="Pgm_bpd_ind"/>
</dbReference>
<feature type="binding site" evidence="11">
    <location>
        <position position="431"/>
    </location>
    <ligand>
        <name>Mn(2+)</name>
        <dbReference type="ChEBI" id="CHEBI:29035"/>
        <label>2</label>
    </ligand>
</feature>
<name>A0A2H0R615_9BACT</name>
<dbReference type="InterPro" id="IPR036646">
    <property type="entry name" value="PGAM_B_sf"/>
</dbReference>
<evidence type="ECO:0000256" key="5">
    <source>
        <dbReference type="ARBA" id="ARBA00022723"/>
    </source>
</evidence>
<dbReference type="AlphaFoldDB" id="A0A2H0R615"/>
<dbReference type="Gene3D" id="3.40.1450.10">
    <property type="entry name" value="BPG-independent phosphoglycerate mutase, domain B"/>
    <property type="match status" value="1"/>
</dbReference>
<dbReference type="NCBIfam" id="TIGR01307">
    <property type="entry name" value="pgm_bpd_ind"/>
    <property type="match status" value="1"/>
</dbReference>
<evidence type="ECO:0000256" key="6">
    <source>
        <dbReference type="ARBA" id="ARBA00023152"/>
    </source>
</evidence>
<evidence type="ECO:0000256" key="2">
    <source>
        <dbReference type="ARBA" id="ARBA00001936"/>
    </source>
</evidence>
<evidence type="ECO:0000256" key="4">
    <source>
        <dbReference type="ARBA" id="ARBA00008819"/>
    </source>
</evidence>
<evidence type="ECO:0000256" key="10">
    <source>
        <dbReference type="PIRSR" id="PIRSR001492-1"/>
    </source>
</evidence>
<feature type="domain" description="BPG-independent PGAM N-terminal" evidence="13">
    <location>
        <begin position="82"/>
        <end position="287"/>
    </location>
</feature>
<dbReference type="InterPro" id="IPR011258">
    <property type="entry name" value="BPG-indep_PGM_N"/>
</dbReference>
<dbReference type="Gene3D" id="3.40.720.10">
    <property type="entry name" value="Alkaline Phosphatase, subunit A"/>
    <property type="match status" value="1"/>
</dbReference>
<dbReference type="GO" id="GO:0030145">
    <property type="term" value="F:manganese ion binding"/>
    <property type="evidence" value="ECO:0007669"/>
    <property type="project" value="InterPro"/>
</dbReference>
<evidence type="ECO:0000313" key="14">
    <source>
        <dbReference type="EMBL" id="PIR41474.1"/>
    </source>
</evidence>
<dbReference type="Proteomes" id="UP000230232">
    <property type="component" value="Unassembled WGS sequence"/>
</dbReference>
<evidence type="ECO:0000259" key="12">
    <source>
        <dbReference type="Pfam" id="PF01676"/>
    </source>
</evidence>
<evidence type="ECO:0000256" key="7">
    <source>
        <dbReference type="ARBA" id="ARBA00023211"/>
    </source>
</evidence>
<dbReference type="EMBL" id="PCXO01000005">
    <property type="protein sequence ID" value="PIR41474.1"/>
    <property type="molecule type" value="Genomic_DNA"/>
</dbReference>
<dbReference type="InterPro" id="IPR006124">
    <property type="entry name" value="Metalloenzyme"/>
</dbReference>
<evidence type="ECO:0000259" key="13">
    <source>
        <dbReference type="Pfam" id="PF06415"/>
    </source>
</evidence>
<feature type="binding site" evidence="11">
    <location>
        <position position="449"/>
    </location>
    <ligand>
        <name>Mn(2+)</name>
        <dbReference type="ChEBI" id="CHEBI:29035"/>
        <label>1</label>
    </ligand>
</feature>
<reference evidence="14 15" key="1">
    <citation type="submission" date="2017-09" db="EMBL/GenBank/DDBJ databases">
        <title>Depth-based differentiation of microbial function through sediment-hosted aquifers and enrichment of novel symbionts in the deep terrestrial subsurface.</title>
        <authorList>
            <person name="Probst A.J."/>
            <person name="Ladd B."/>
            <person name="Jarett J.K."/>
            <person name="Geller-Mcgrath D.E."/>
            <person name="Sieber C.M."/>
            <person name="Emerson J.B."/>
            <person name="Anantharaman K."/>
            <person name="Thomas B.C."/>
            <person name="Malmstrom R."/>
            <person name="Stieglmeier M."/>
            <person name="Klingl A."/>
            <person name="Woyke T."/>
            <person name="Ryan C.M."/>
            <person name="Banfield J.F."/>
        </authorList>
    </citation>
    <scope>NUCLEOTIDE SEQUENCE [LARGE SCALE GENOMIC DNA]</scope>
    <source>
        <strain evidence="14">CG10_big_fil_rev_8_21_14_0_10_46_23</strain>
    </source>
</reference>
<dbReference type="PANTHER" id="PTHR31637:SF0">
    <property type="entry name" value="2,3-BISPHOSPHOGLYCERATE-INDEPENDENT PHOSPHOGLYCERATE MUTASE"/>
    <property type="match status" value="1"/>
</dbReference>
<dbReference type="CDD" id="cd16010">
    <property type="entry name" value="iPGM"/>
    <property type="match status" value="1"/>
</dbReference>
<dbReference type="PANTHER" id="PTHR31637">
    <property type="entry name" value="2,3-BISPHOSPHOGLYCERATE-INDEPENDENT PHOSPHOGLYCERATE MUTASE"/>
    <property type="match status" value="1"/>
</dbReference>
<sequence length="507" mass="56566">MNKGPLLLVILDGWGHSKQINGNPLQVADLKYLNFLKTHYPQTLLQASGPAVGLNWGEAGNSEVGHFSIGSGRIIPPYDTQIDLAIDSGELKNYPQIKKIKLHNKRIHLAGLLTSGKVHASFRHLLYLIDVLSLDNEVFLHLFTDGKDSGLKESRLLLEKLTLQLKDRPQVKISSIVGRNTAMDRNRDWHKTKIALELMTLGIGQKTDDFQKTIAEFHAQGVTDADIPPLTNSLVADGQVKSGDGLLFFNFREDSMRQIAHAFIDPDFNFFSRRLPAGLMIVTMTRYFENNQIDPLFLPPDVPDTLAQILADSNKNQYHIAESEKYAHVTYFFNGLKDQPLDGETDIFINSTSDIEARPEMGASEITQHLVREIGRNHFDFFVANYANADLLAHTGNFKATVAGVEFVDKSIQQLHQIILETQGTLIITADHGNVEVMTYNSGERETRHSDNPVPFILATETLKYKKGQPEQISGILSDIAPTILELLGIPKPKTMTGQSLLPLLSR</sequence>
<comment type="caution">
    <text evidence="14">The sequence shown here is derived from an EMBL/GenBank/DDBJ whole genome shotgun (WGS) entry which is preliminary data.</text>
</comment>
<evidence type="ECO:0000256" key="3">
    <source>
        <dbReference type="ARBA" id="ARBA00004798"/>
    </source>
</evidence>
<comment type="catalytic activity">
    <reaction evidence="1">
        <text>(2R)-2-phosphoglycerate = (2R)-3-phosphoglycerate</text>
        <dbReference type="Rhea" id="RHEA:15901"/>
        <dbReference type="ChEBI" id="CHEBI:58272"/>
        <dbReference type="ChEBI" id="CHEBI:58289"/>
        <dbReference type="EC" id="5.4.2.12"/>
    </reaction>
</comment>
<feature type="binding site" evidence="11">
    <location>
        <position position="62"/>
    </location>
    <ligand>
        <name>Mn(2+)</name>
        <dbReference type="ChEBI" id="CHEBI:29035"/>
        <label>2</label>
    </ligand>
</feature>
<dbReference type="SUPFAM" id="SSF53649">
    <property type="entry name" value="Alkaline phosphatase-like"/>
    <property type="match status" value="1"/>
</dbReference>
<dbReference type="Pfam" id="PF01676">
    <property type="entry name" value="Metalloenzyme"/>
    <property type="match status" value="1"/>
</dbReference>
<dbReference type="GO" id="GO:0005829">
    <property type="term" value="C:cytosol"/>
    <property type="evidence" value="ECO:0007669"/>
    <property type="project" value="TreeGrafter"/>
</dbReference>
<dbReference type="PIRSF" id="PIRSF001492">
    <property type="entry name" value="IPGAM"/>
    <property type="match status" value="1"/>
</dbReference>
<keyword evidence="8" id="KW-0413">Isomerase</keyword>
<dbReference type="GO" id="GO:0006096">
    <property type="term" value="P:glycolytic process"/>
    <property type="evidence" value="ECO:0007669"/>
    <property type="project" value="UniProtKB-UniRule"/>
</dbReference>
<feature type="binding site" evidence="11">
    <location>
        <position position="12"/>
    </location>
    <ligand>
        <name>Mn(2+)</name>
        <dbReference type="ChEBI" id="CHEBI:29035"/>
        <label>2</label>
    </ligand>
</feature>
<feature type="binding site" evidence="11">
    <location>
        <position position="432"/>
    </location>
    <ligand>
        <name>Mn(2+)</name>
        <dbReference type="ChEBI" id="CHEBI:29035"/>
        <label>2</label>
    </ligand>
</feature>
<comment type="pathway">
    <text evidence="3">Carbohydrate degradation; glycolysis; pyruvate from D-glyceraldehyde 3-phosphate: step 3/5.</text>
</comment>
<dbReference type="UniPathway" id="UPA00109">
    <property type="reaction ID" value="UER00186"/>
</dbReference>
<keyword evidence="6" id="KW-0324">Glycolysis</keyword>
<comment type="cofactor">
    <cofactor evidence="2">
        <name>Mn(2+)</name>
        <dbReference type="ChEBI" id="CHEBI:29035"/>
    </cofactor>
</comment>
<keyword evidence="7 11" id="KW-0464">Manganese</keyword>